<proteinExistence type="predicted"/>
<evidence type="ECO:0000313" key="1">
    <source>
        <dbReference type="EMBL" id="QKG81011.1"/>
    </source>
</evidence>
<dbReference type="AlphaFoldDB" id="A0A7D3XXL4"/>
<evidence type="ECO:0000313" key="2">
    <source>
        <dbReference type="Proteomes" id="UP000500961"/>
    </source>
</evidence>
<gene>
    <name evidence="1" type="ORF">FHG85_12305</name>
</gene>
<dbReference type="KEGG" id="ttz:FHG85_12305"/>
<dbReference type="RefSeq" id="WP_173076344.1">
    <property type="nucleotide sequence ID" value="NZ_CP041345.1"/>
</dbReference>
<accession>A0A7D3XXL4</accession>
<dbReference type="EMBL" id="CP041345">
    <property type="protein sequence ID" value="QKG81011.1"/>
    <property type="molecule type" value="Genomic_DNA"/>
</dbReference>
<sequence length="169" mass="19728">MTKQEALDYVYNGDTSRLYCIQKIFNMETEKTEGVSRDIYLPNKSLRIDGENYILIATTSFECQNIIEMVKVKLTLSLIDNNYNLKDTLLVYEGNDYDYKISGLLNTSNGKVFITGFEKEIGRYAKLLEINPEILKFEVVKEKTNAEISSENWKRELEKLGWYEEFISQ</sequence>
<name>A0A7D3XXL4_9BACT</name>
<protein>
    <submittedName>
        <fullName evidence="1">Uncharacterized protein</fullName>
    </submittedName>
</protein>
<reference evidence="1 2" key="1">
    <citation type="submission" date="2019-07" db="EMBL/GenBank/DDBJ databases">
        <title>Thalassofilum flectens gen. nov., sp. nov., a novel moderate thermophilic anaerobe from a shallow sea hot spring in Kunashir Island (Russia), representing a new family in the order Bacteroidales, and proposal of Thalassofilacea fam. nov.</title>
        <authorList>
            <person name="Kochetkova T.V."/>
            <person name="Podosokorskaya O.A."/>
            <person name="Novikov A."/>
            <person name="Elcheninov A.G."/>
            <person name="Toshchakov S.V."/>
            <person name="Kublanov I.V."/>
        </authorList>
    </citation>
    <scope>NUCLEOTIDE SEQUENCE [LARGE SCALE GENOMIC DNA]</scope>
    <source>
        <strain evidence="1 2">38-H</strain>
    </source>
</reference>
<dbReference type="Proteomes" id="UP000500961">
    <property type="component" value="Chromosome"/>
</dbReference>
<keyword evidence="2" id="KW-1185">Reference proteome</keyword>
<organism evidence="1 2">
    <name type="scientific">Tenuifilum thalassicum</name>
    <dbReference type="NCBI Taxonomy" id="2590900"/>
    <lineage>
        <taxon>Bacteria</taxon>
        <taxon>Pseudomonadati</taxon>
        <taxon>Bacteroidota</taxon>
        <taxon>Bacteroidia</taxon>
        <taxon>Bacteroidales</taxon>
        <taxon>Tenuifilaceae</taxon>
        <taxon>Tenuifilum</taxon>
    </lineage>
</organism>